<gene>
    <name evidence="2" type="ORF">LPC04_14895</name>
</gene>
<dbReference type="EMBL" id="JAJLJH010000003">
    <property type="protein sequence ID" value="MCK9686997.1"/>
    <property type="molecule type" value="Genomic_DNA"/>
</dbReference>
<feature type="transmembrane region" description="Helical" evidence="1">
    <location>
        <begin position="6"/>
        <end position="27"/>
    </location>
</feature>
<organism evidence="2 3">
    <name type="scientific">Scleromatobacter humisilvae</name>
    <dbReference type="NCBI Taxonomy" id="2897159"/>
    <lineage>
        <taxon>Bacteria</taxon>
        <taxon>Pseudomonadati</taxon>
        <taxon>Pseudomonadota</taxon>
        <taxon>Betaproteobacteria</taxon>
        <taxon>Burkholderiales</taxon>
        <taxon>Sphaerotilaceae</taxon>
        <taxon>Scleromatobacter</taxon>
    </lineage>
</organism>
<keyword evidence="1" id="KW-0812">Transmembrane</keyword>
<dbReference type="Pfam" id="PF07301">
    <property type="entry name" value="DUF1453"/>
    <property type="match status" value="1"/>
</dbReference>
<keyword evidence="1" id="KW-0472">Membrane</keyword>
<dbReference type="Proteomes" id="UP001139353">
    <property type="component" value="Unassembled WGS sequence"/>
</dbReference>
<proteinExistence type="predicted"/>
<evidence type="ECO:0008006" key="4">
    <source>
        <dbReference type="Google" id="ProtNLM"/>
    </source>
</evidence>
<evidence type="ECO:0000313" key="3">
    <source>
        <dbReference type="Proteomes" id="UP001139353"/>
    </source>
</evidence>
<feature type="transmembrane region" description="Helical" evidence="1">
    <location>
        <begin position="64"/>
        <end position="83"/>
    </location>
</feature>
<dbReference type="RefSeq" id="WP_275683033.1">
    <property type="nucleotide sequence ID" value="NZ_JAJLJH010000003.1"/>
</dbReference>
<keyword evidence="1" id="KW-1133">Transmembrane helix</keyword>
<sequence>MPATLDTHFLIVLAFAALVVWRVYARIRRVVGRQRLSKVRPWITVVVFPLIFALLLATNLAHPATAVLALAGAAVGAGLGVLGTRLTKFEVTPAGLFYTPNAHLGIALSLLLVVRLAWRFVMQQTAGRGLDPQSMQIGSNPLTMAIFGTLAGYYVTYAIGLLRWRARVSEQAAAER</sequence>
<evidence type="ECO:0000256" key="1">
    <source>
        <dbReference type="SAM" id="Phobius"/>
    </source>
</evidence>
<dbReference type="AlphaFoldDB" id="A0A9X1YJT7"/>
<accession>A0A9X1YJT7</accession>
<feature type="transmembrane region" description="Helical" evidence="1">
    <location>
        <begin position="104"/>
        <end position="122"/>
    </location>
</feature>
<reference evidence="2" key="1">
    <citation type="submission" date="2021-11" db="EMBL/GenBank/DDBJ databases">
        <title>BS-T2-15 a new species belonging to the Comamonadaceae family isolated from the soil of a French oak forest.</title>
        <authorList>
            <person name="Mieszkin S."/>
            <person name="Alain K."/>
        </authorList>
    </citation>
    <scope>NUCLEOTIDE SEQUENCE</scope>
    <source>
        <strain evidence="2">BS-T2-15</strain>
    </source>
</reference>
<name>A0A9X1YJT7_9BURK</name>
<protein>
    <recommendedName>
        <fullName evidence="4">DUF1453 domain-containing protein</fullName>
    </recommendedName>
</protein>
<feature type="transmembrane region" description="Helical" evidence="1">
    <location>
        <begin position="142"/>
        <end position="162"/>
    </location>
</feature>
<feature type="transmembrane region" description="Helical" evidence="1">
    <location>
        <begin position="39"/>
        <end position="58"/>
    </location>
</feature>
<keyword evidence="3" id="KW-1185">Reference proteome</keyword>
<dbReference type="InterPro" id="IPR058247">
    <property type="entry name" value="DUF1453"/>
</dbReference>
<comment type="caution">
    <text evidence="2">The sequence shown here is derived from an EMBL/GenBank/DDBJ whole genome shotgun (WGS) entry which is preliminary data.</text>
</comment>
<evidence type="ECO:0000313" key="2">
    <source>
        <dbReference type="EMBL" id="MCK9686997.1"/>
    </source>
</evidence>